<organism evidence="2">
    <name type="scientific">Medioppia subpectinata</name>
    <dbReference type="NCBI Taxonomy" id="1979941"/>
    <lineage>
        <taxon>Eukaryota</taxon>
        <taxon>Metazoa</taxon>
        <taxon>Ecdysozoa</taxon>
        <taxon>Arthropoda</taxon>
        <taxon>Chelicerata</taxon>
        <taxon>Arachnida</taxon>
        <taxon>Acari</taxon>
        <taxon>Acariformes</taxon>
        <taxon>Sarcoptiformes</taxon>
        <taxon>Oribatida</taxon>
        <taxon>Brachypylina</taxon>
        <taxon>Oppioidea</taxon>
        <taxon>Oppiidae</taxon>
        <taxon>Medioppia</taxon>
    </lineage>
</organism>
<keyword evidence="1" id="KW-0472">Membrane</keyword>
<name>A0A7R9QC10_9ACAR</name>
<feature type="transmembrane region" description="Helical" evidence="1">
    <location>
        <begin position="27"/>
        <end position="48"/>
    </location>
</feature>
<dbReference type="Proteomes" id="UP000759131">
    <property type="component" value="Unassembled WGS sequence"/>
</dbReference>
<sequence length="65" mass="7365">MNLISIASYFVLLTRSCVEQDFSQLEYIEICGTIVGTIVCIVSFFNVAEKLYDYSQSPSLPVYNE</sequence>
<keyword evidence="1" id="KW-1133">Transmembrane helix</keyword>
<evidence type="ECO:0000313" key="2">
    <source>
        <dbReference type="EMBL" id="CAD7638591.1"/>
    </source>
</evidence>
<gene>
    <name evidence="2" type="ORF">OSB1V03_LOCUS17452</name>
</gene>
<dbReference type="EMBL" id="CAJPIZ010021047">
    <property type="protein sequence ID" value="CAG2117499.1"/>
    <property type="molecule type" value="Genomic_DNA"/>
</dbReference>
<dbReference type="EMBL" id="OC875622">
    <property type="protein sequence ID" value="CAD7638591.1"/>
    <property type="molecule type" value="Genomic_DNA"/>
</dbReference>
<reference evidence="2" key="1">
    <citation type="submission" date="2020-11" db="EMBL/GenBank/DDBJ databases">
        <authorList>
            <person name="Tran Van P."/>
        </authorList>
    </citation>
    <scope>NUCLEOTIDE SEQUENCE</scope>
</reference>
<dbReference type="AlphaFoldDB" id="A0A7R9QC10"/>
<evidence type="ECO:0000313" key="3">
    <source>
        <dbReference type="Proteomes" id="UP000759131"/>
    </source>
</evidence>
<keyword evidence="3" id="KW-1185">Reference proteome</keyword>
<proteinExistence type="predicted"/>
<dbReference type="OrthoDB" id="10566138at2759"/>
<evidence type="ECO:0000256" key="1">
    <source>
        <dbReference type="SAM" id="Phobius"/>
    </source>
</evidence>
<keyword evidence="1" id="KW-0812">Transmembrane</keyword>
<protein>
    <submittedName>
        <fullName evidence="2">Uncharacterized protein</fullName>
    </submittedName>
</protein>
<accession>A0A7R9QC10</accession>